<dbReference type="Proteomes" id="UP001057753">
    <property type="component" value="Unassembled WGS sequence"/>
</dbReference>
<protein>
    <submittedName>
        <fullName evidence="1">Spore coat protein YutH</fullName>
    </submittedName>
</protein>
<proteinExistence type="predicted"/>
<dbReference type="PANTHER" id="PTHR39179">
    <property type="entry name" value="SPORE COAT PROTEIN I"/>
    <property type="match status" value="1"/>
</dbReference>
<dbReference type="InterPro" id="IPR011009">
    <property type="entry name" value="Kinase-like_dom_sf"/>
</dbReference>
<dbReference type="InterPro" id="IPR014254">
    <property type="entry name" value="Spore_coat_YutH"/>
</dbReference>
<name>A0A9Q4AZ03_SALAG</name>
<keyword evidence="2" id="KW-1185">Reference proteome</keyword>
<accession>A0A9Q4AZ03</accession>
<evidence type="ECO:0000313" key="2">
    <source>
        <dbReference type="Proteomes" id="UP001057753"/>
    </source>
</evidence>
<dbReference type="InterPro" id="IPR047175">
    <property type="entry name" value="CotS-like"/>
</dbReference>
<comment type="caution">
    <text evidence="1">The sequence shown here is derived from an EMBL/GenBank/DDBJ whole genome shotgun (WGS) entry which is preliminary data.</text>
</comment>
<organism evidence="1 2">
    <name type="scientific">Salipaludibacillus agaradhaerens</name>
    <name type="common">Bacillus agaradhaerens</name>
    <dbReference type="NCBI Taxonomy" id="76935"/>
    <lineage>
        <taxon>Bacteria</taxon>
        <taxon>Bacillati</taxon>
        <taxon>Bacillota</taxon>
        <taxon>Bacilli</taxon>
        <taxon>Bacillales</taxon>
        <taxon>Bacillaceae</taxon>
    </lineage>
</organism>
<keyword evidence="1" id="KW-0946">Virion</keyword>
<evidence type="ECO:0000313" key="1">
    <source>
        <dbReference type="EMBL" id="MCR6095259.1"/>
    </source>
</evidence>
<reference evidence="1" key="1">
    <citation type="submission" date="2020-06" db="EMBL/GenBank/DDBJ databases">
        <title>Insight into the genomes of haloalkaliphilic bacilli from Kenyan soda lakes.</title>
        <authorList>
            <person name="Mwirichia R."/>
            <person name="Villamizar G.C."/>
            <person name="Poehlein A."/>
            <person name="Mugweru J."/>
            <person name="Kipnyargis A."/>
            <person name="Kiplimo D."/>
            <person name="Orwa P."/>
            <person name="Daniel R."/>
        </authorList>
    </citation>
    <scope>NUCLEOTIDE SEQUENCE</scope>
    <source>
        <strain evidence="1">B1096_S55</strain>
    </source>
</reference>
<dbReference type="AlphaFoldDB" id="A0A9Q4AZ03"/>
<dbReference type="Gene3D" id="3.90.1200.10">
    <property type="match status" value="1"/>
</dbReference>
<dbReference type="GO" id="GO:0042601">
    <property type="term" value="C:endospore-forming forespore"/>
    <property type="evidence" value="ECO:0007669"/>
    <property type="project" value="TreeGrafter"/>
</dbReference>
<dbReference type="SUPFAM" id="SSF56112">
    <property type="entry name" value="Protein kinase-like (PK-like)"/>
    <property type="match status" value="1"/>
</dbReference>
<gene>
    <name evidence="1" type="primary">yutH</name>
    <name evidence="1" type="ORF">HXA33_01675</name>
</gene>
<dbReference type="RefSeq" id="WP_257819949.1">
    <property type="nucleotide sequence ID" value="NZ_JABXYM010000001.1"/>
</dbReference>
<keyword evidence="1" id="KW-0167">Capsid protein</keyword>
<dbReference type="NCBIfam" id="TIGR02905">
    <property type="entry name" value="spore_yutH"/>
    <property type="match status" value="1"/>
</dbReference>
<dbReference type="PANTHER" id="PTHR39179:SF2">
    <property type="entry name" value="ENDOSPORE COAT-ASSOCIATED PROTEIN YUTH"/>
    <property type="match status" value="1"/>
</dbReference>
<dbReference type="EMBL" id="JABXYM010000001">
    <property type="protein sequence ID" value="MCR6095259.1"/>
    <property type="molecule type" value="Genomic_DNA"/>
</dbReference>
<sequence length="358" mass="42198">MLERQLYDYYRLDSDNIMYINDDIVVSAKGKLYLIRPSRSMINKKKFAEQLRMLEHLTVRGEFHLLIPVKAEGGNYVSLIDGQESVLFEIANDFSATPSVDTSIGRKLAQFHIRGEDYEPSFSSWQGVAWLAWQNRWIKRLEQLEGWFVKKQTDIHKTPADELFLLSFPYFLGMSENAIQMLTDMQLSHAFIIREGKGHTICHQRFEENTWLTLDSHHISLYKVPTDFIYDHLTRDIAEYIRYIATTSAPLFEKKKRIHLFLTRYSHVRVLETVDKTLLLARLCFPIHYYDAIEAFYQTIDSRKLNYLEEDMYRIINEADDYEAILNSVAAYCFPEGRSREIMPEWLLKKSSYASDHL</sequence>